<dbReference type="PANTHER" id="PTHR19229">
    <property type="entry name" value="ATP-BINDING CASSETTE TRANSPORTER SUBFAMILY A ABCA"/>
    <property type="match status" value="1"/>
</dbReference>
<dbReference type="InterPro" id="IPR013525">
    <property type="entry name" value="ABC2_TM"/>
</dbReference>
<dbReference type="SUPFAM" id="SSF52540">
    <property type="entry name" value="P-loop containing nucleoside triphosphate hydrolases"/>
    <property type="match status" value="2"/>
</dbReference>
<keyword evidence="14" id="KW-1185">Reference proteome</keyword>
<reference evidence="14" key="1">
    <citation type="journal article" date="2010" name="Genome Biol.">
        <title>Genome sequence of the necrotrophic plant pathogen Pythium ultimum reveals original pathogenicity mechanisms and effector repertoire.</title>
        <authorList>
            <person name="Levesque C.A."/>
            <person name="Brouwer H."/>
            <person name="Cano L."/>
            <person name="Hamilton J.P."/>
            <person name="Holt C."/>
            <person name="Huitema E."/>
            <person name="Raffaele S."/>
            <person name="Robideau G.P."/>
            <person name="Thines M."/>
            <person name="Win J."/>
            <person name="Zerillo M.M."/>
            <person name="Beakes G.W."/>
            <person name="Boore J.L."/>
            <person name="Busam D."/>
            <person name="Dumas B."/>
            <person name="Ferriera S."/>
            <person name="Fuerstenberg S.I."/>
            <person name="Gachon C.M."/>
            <person name="Gaulin E."/>
            <person name="Govers F."/>
            <person name="Grenville-Briggs L."/>
            <person name="Horner N."/>
            <person name="Hostetler J."/>
            <person name="Jiang R.H."/>
            <person name="Johnson J."/>
            <person name="Krajaejun T."/>
            <person name="Lin H."/>
            <person name="Meijer H.J."/>
            <person name="Moore B."/>
            <person name="Morris P."/>
            <person name="Phuntmart V."/>
            <person name="Puiu D."/>
            <person name="Shetty J."/>
            <person name="Stajich J.E."/>
            <person name="Tripathy S."/>
            <person name="Wawra S."/>
            <person name="van West P."/>
            <person name="Whitty B.R."/>
            <person name="Coutinho P.M."/>
            <person name="Henrissat B."/>
            <person name="Martin F."/>
            <person name="Thomas P.D."/>
            <person name="Tyler B.M."/>
            <person name="De Vries R.P."/>
            <person name="Kamoun S."/>
            <person name="Yandell M."/>
            <person name="Tisserat N."/>
            <person name="Buell C.R."/>
        </authorList>
    </citation>
    <scope>NUCLEOTIDE SEQUENCE</scope>
    <source>
        <strain evidence="14">DAOM:BR144</strain>
    </source>
</reference>
<keyword evidence="8 11" id="KW-1133">Transmembrane helix</keyword>
<organism evidence="13 14">
    <name type="scientific">Globisporangium ultimum (strain ATCC 200006 / CBS 805.95 / DAOM BR144)</name>
    <name type="common">Pythium ultimum</name>
    <dbReference type="NCBI Taxonomy" id="431595"/>
    <lineage>
        <taxon>Eukaryota</taxon>
        <taxon>Sar</taxon>
        <taxon>Stramenopiles</taxon>
        <taxon>Oomycota</taxon>
        <taxon>Peronosporomycetes</taxon>
        <taxon>Pythiales</taxon>
        <taxon>Pythiaceae</taxon>
        <taxon>Globisporangium</taxon>
    </lineage>
</organism>
<evidence type="ECO:0000256" key="7">
    <source>
        <dbReference type="ARBA" id="ARBA00022840"/>
    </source>
</evidence>
<dbReference type="InterPro" id="IPR003593">
    <property type="entry name" value="AAA+_ATPase"/>
</dbReference>
<comment type="similarity">
    <text evidence="2">Belongs to the ABC transporter superfamily. ABCA family.</text>
</comment>
<dbReference type="SMART" id="SM00382">
    <property type="entry name" value="AAA"/>
    <property type="match status" value="2"/>
</dbReference>
<dbReference type="VEuPathDB" id="FungiDB:PYU1_G006753"/>
<proteinExistence type="inferred from homology"/>
<evidence type="ECO:0000256" key="5">
    <source>
        <dbReference type="ARBA" id="ARBA00022737"/>
    </source>
</evidence>
<feature type="transmembrane region" description="Helical" evidence="11">
    <location>
        <begin position="953"/>
        <end position="974"/>
    </location>
</feature>
<keyword evidence="3" id="KW-0813">Transport</keyword>
<dbReference type="PANTHER" id="PTHR19229:SF36">
    <property type="entry name" value="ATP-BINDING CASSETTE SUB-FAMILY A MEMBER 2"/>
    <property type="match status" value="1"/>
</dbReference>
<dbReference type="InterPro" id="IPR026082">
    <property type="entry name" value="ABCA"/>
</dbReference>
<keyword evidence="7" id="KW-0067">ATP-binding</keyword>
<feature type="transmembrane region" description="Helical" evidence="11">
    <location>
        <begin position="48"/>
        <end position="68"/>
    </location>
</feature>
<comment type="subcellular location">
    <subcellularLocation>
        <location evidence="1">Membrane</location>
        <topology evidence="1">Multi-pass membrane protein</topology>
    </subcellularLocation>
</comment>
<dbReference type="Proteomes" id="UP000019132">
    <property type="component" value="Unassembled WGS sequence"/>
</dbReference>
<evidence type="ECO:0000256" key="6">
    <source>
        <dbReference type="ARBA" id="ARBA00022741"/>
    </source>
</evidence>
<dbReference type="Pfam" id="PF12698">
    <property type="entry name" value="ABC2_membrane_3"/>
    <property type="match status" value="2"/>
</dbReference>
<dbReference type="eggNOG" id="KOG0059">
    <property type="taxonomic scope" value="Eukaryota"/>
</dbReference>
<keyword evidence="4 11" id="KW-0812">Transmembrane</keyword>
<feature type="transmembrane region" description="Helical" evidence="11">
    <location>
        <begin position="1119"/>
        <end position="1144"/>
    </location>
</feature>
<dbReference type="EnsemblProtists" id="PYU1_T006767">
    <property type="protein sequence ID" value="PYU1_T006767"/>
    <property type="gene ID" value="PYU1_G006753"/>
</dbReference>
<evidence type="ECO:0000256" key="3">
    <source>
        <dbReference type="ARBA" id="ARBA00022448"/>
    </source>
</evidence>
<feature type="compositionally biased region" description="Polar residues" evidence="10">
    <location>
        <begin position="8"/>
        <end position="20"/>
    </location>
</feature>
<keyword evidence="5" id="KW-0677">Repeat</keyword>
<evidence type="ECO:0000256" key="1">
    <source>
        <dbReference type="ARBA" id="ARBA00004141"/>
    </source>
</evidence>
<dbReference type="GO" id="GO:0016020">
    <property type="term" value="C:membrane"/>
    <property type="evidence" value="ECO:0007669"/>
    <property type="project" value="UniProtKB-SubCell"/>
</dbReference>
<dbReference type="STRING" id="431595.K3WP75"/>
<feature type="transmembrane region" description="Helical" evidence="11">
    <location>
        <begin position="1087"/>
        <end position="1107"/>
    </location>
</feature>
<dbReference type="CDD" id="cd03263">
    <property type="entry name" value="ABC_subfamily_A"/>
    <property type="match status" value="2"/>
</dbReference>
<dbReference type="EMBL" id="GL376635">
    <property type="status" value="NOT_ANNOTATED_CDS"/>
    <property type="molecule type" value="Genomic_DNA"/>
</dbReference>
<feature type="domain" description="ABC transporter" evidence="12">
    <location>
        <begin position="1228"/>
        <end position="1461"/>
    </location>
</feature>
<dbReference type="GO" id="GO:0005524">
    <property type="term" value="F:ATP binding"/>
    <property type="evidence" value="ECO:0007669"/>
    <property type="project" value="UniProtKB-KW"/>
</dbReference>
<sequence length="1631" mass="179075">MEGGGLRSPTSSSTNFVNPESSLSERRTTWNYIKALIWKNFLLKRRNLIGTILEIVLPAIFILLLGLLKNLTTDVNVPSGWSDDTTVPGNDSLGTSYNLYQPTGSKIPWVPTSLPKYNMHESSLTGLILMLGQKSVADGLNMDELSAADLATCTQGVKKYGAVSTDTSSPNRVPEACAGKIAPYKIGVAPNNAFTRQYFMKTMELWYPRVALANGTSSPQVPSFEDSVEFFETGDAFEKYVKSKEYGTALDKPRIYGGIVFDTFPSDDAIGTFSSIEYTLRLNSTNSATGDMGFVPKTSQADTFPFQRNIIVDKYSRYAVTGFMTLQTLVTRFVTCMPKWDASTKTTTGECQRSRATANNSTALDDRLISTLSNDALIKAALPSFSIDSTDFSSVLAAMPVASKEALLKPLRQAPQPYLGASVAPMPIDEFTSSPFYDSVKDVFALVFILAYLYMISRVLVVFIQEKESRMREFMKILGVKEKAILISWYITYIGIAFVGAILQALAGLVGVFSNSSVILIFLFFFLFGTSVLAFGFLVSAVFSKARTGSFVGMILFFLMYFVSSTFSEETSENSKMIASVLSPVALSFGVKVLSNLESTGQGVSFGNMSVLNENYRFSTTLLAFLFDTALYTLIGLYFEKVVPKEWGTTLKWYFPVSPSYWRSKRKGVVAQKPKSDDALLDNVVLDVNPNFEPVSNDLREQERNGSALSVQRLRKVFPVPGGEKIAVKGLNLVMYKDQITCLLGHNGAGKTTLISMLTGMTAPSGGDATFRGMSLNDDMDDIRESLGICFQHDVLFGQLTVEEHLLIFGQIKGYVDEELKAVVENQIREVGLTEKRHVKSSELSGGMKRKLSVAISLLGDSSLVFLDEPTSGMDPYSRRSTWEILLTPNQNVLSYNVMVNTTASHSAPIFKALIDQAIYRFFASNTSDQASSGAVNLIVNNHPLPLSASSKALFGSFMAFSSCTLIVIAFSYFPASIVTFLVKERQPEHNSKHQQLVSGISLPAFWLSNYLWDLMIYIVPFASAVILIKLFDIAAMTGSSDCASCTSSTFPAVILLFLLFGLAICPFTYCMSYMFREHAAAQTYTIMINFLIGVVLLVVSFILDMVKSTQSANEALVFLWRLSPLFNLGNGLMNLVMAEVIAIGGSTGKKNDPFSTDIMGFELIYLALETIIFGALAVGIDYALTFPQIKSMTAGDHSVDDENHMDDIDVQKEAQRVASGAADGDMIKLHNLRKVYKGGKAAVRNLSFGLKRGECFGFLGINGAGKTTTMKMLTGDVVPSSGSATLSGFDILTQQIEVRRQIGYCPQFDALFDLLTVREHLELFARIKGVSSAELNDVVAGKIEQMNLSSFEHKLAGSLSGGNKRKLSVAIAMIGNPQIVFLDEPSTGMDPVSRRFMWDVIADISTRSKSSTIVLTTHSMEESEALCSRVGIMVGGRMRCLGSVQHLKSRFGDGLVLDVKLATLTPEELHAMVEQHFGGGDTYLTSADLKEKCRSFGNAKLAERVVASHPTGYNLAATMERDGFVRAEAFCSWCVEETRFDVLNEFLKKSFGADGVVVMERQNDFCRLKLRGSNDQLKLSKVFALVESVKTTMHVREYSVSQTTLEQIFNQFASQQAEEQGVARGMYQAA</sequence>
<feature type="domain" description="ABC transporter" evidence="12">
    <location>
        <begin position="709"/>
        <end position="948"/>
    </location>
</feature>
<dbReference type="Gene3D" id="3.40.50.300">
    <property type="entry name" value="P-loop containing nucleotide triphosphate hydrolases"/>
    <property type="match status" value="2"/>
</dbReference>
<reference evidence="13" key="3">
    <citation type="submission" date="2015-02" db="UniProtKB">
        <authorList>
            <consortium name="EnsemblProtists"/>
        </authorList>
    </citation>
    <scope>IDENTIFICATION</scope>
    <source>
        <strain evidence="13">DAOM BR144</strain>
    </source>
</reference>
<dbReference type="InterPro" id="IPR003439">
    <property type="entry name" value="ABC_transporter-like_ATP-bd"/>
</dbReference>
<feature type="transmembrane region" description="Helical" evidence="11">
    <location>
        <begin position="1164"/>
        <end position="1185"/>
    </location>
</feature>
<dbReference type="Pfam" id="PF00005">
    <property type="entry name" value="ABC_tran"/>
    <property type="match status" value="2"/>
</dbReference>
<protein>
    <recommendedName>
        <fullName evidence="12">ABC transporter domain-containing protein</fullName>
    </recommendedName>
</protein>
<dbReference type="InParanoid" id="K3WP75"/>
<dbReference type="FunFam" id="3.40.50.300:FF:000904">
    <property type="entry name" value="ABC transporter A family member 1"/>
    <property type="match status" value="1"/>
</dbReference>
<evidence type="ECO:0000256" key="8">
    <source>
        <dbReference type="ARBA" id="ARBA00022989"/>
    </source>
</evidence>
<dbReference type="InterPro" id="IPR017871">
    <property type="entry name" value="ABC_transporter-like_CS"/>
</dbReference>
<evidence type="ECO:0000256" key="2">
    <source>
        <dbReference type="ARBA" id="ARBA00008869"/>
    </source>
</evidence>
<feature type="transmembrane region" description="Helical" evidence="11">
    <location>
        <begin position="1053"/>
        <end position="1075"/>
    </location>
</feature>
<evidence type="ECO:0000256" key="4">
    <source>
        <dbReference type="ARBA" id="ARBA00022692"/>
    </source>
</evidence>
<keyword evidence="6" id="KW-0547">Nucleotide-binding</keyword>
<evidence type="ECO:0000256" key="9">
    <source>
        <dbReference type="ARBA" id="ARBA00023136"/>
    </source>
</evidence>
<dbReference type="GO" id="GO:0016887">
    <property type="term" value="F:ATP hydrolysis activity"/>
    <property type="evidence" value="ECO:0007669"/>
    <property type="project" value="InterPro"/>
</dbReference>
<dbReference type="GO" id="GO:0005319">
    <property type="term" value="F:lipid transporter activity"/>
    <property type="evidence" value="ECO:0007669"/>
    <property type="project" value="TreeGrafter"/>
</dbReference>
<feature type="transmembrane region" description="Helical" evidence="11">
    <location>
        <begin position="485"/>
        <end position="513"/>
    </location>
</feature>
<feature type="transmembrane region" description="Helical" evidence="11">
    <location>
        <begin position="1011"/>
        <end position="1032"/>
    </location>
</feature>
<dbReference type="GO" id="GO:0140359">
    <property type="term" value="F:ABC-type transporter activity"/>
    <property type="evidence" value="ECO:0007669"/>
    <property type="project" value="InterPro"/>
</dbReference>
<dbReference type="PROSITE" id="PS50893">
    <property type="entry name" value="ABC_TRANSPORTER_2"/>
    <property type="match status" value="2"/>
</dbReference>
<evidence type="ECO:0000256" key="10">
    <source>
        <dbReference type="SAM" id="MobiDB-lite"/>
    </source>
</evidence>
<dbReference type="HOGENOM" id="CLU_000604_19_3_1"/>
<accession>K3WP75</accession>
<reference evidence="14" key="2">
    <citation type="submission" date="2010-04" db="EMBL/GenBank/DDBJ databases">
        <authorList>
            <person name="Buell R."/>
            <person name="Hamilton J."/>
            <person name="Hostetler J."/>
        </authorList>
    </citation>
    <scope>NUCLEOTIDE SEQUENCE [LARGE SCALE GENOMIC DNA]</scope>
    <source>
        <strain evidence="14">DAOM:BR144</strain>
    </source>
</reference>
<feature type="transmembrane region" description="Helical" evidence="11">
    <location>
        <begin position="519"/>
        <end position="543"/>
    </location>
</feature>
<dbReference type="InterPro" id="IPR027417">
    <property type="entry name" value="P-loop_NTPase"/>
</dbReference>
<evidence type="ECO:0000259" key="12">
    <source>
        <dbReference type="PROSITE" id="PS50893"/>
    </source>
</evidence>
<evidence type="ECO:0000313" key="13">
    <source>
        <dbReference type="EnsemblProtists" id="PYU1_T006767"/>
    </source>
</evidence>
<feature type="transmembrane region" description="Helical" evidence="11">
    <location>
        <begin position="443"/>
        <end position="464"/>
    </location>
</feature>
<evidence type="ECO:0000313" key="14">
    <source>
        <dbReference type="Proteomes" id="UP000019132"/>
    </source>
</evidence>
<keyword evidence="9 11" id="KW-0472">Membrane</keyword>
<name>K3WP75_GLOUD</name>
<feature type="transmembrane region" description="Helical" evidence="11">
    <location>
        <begin position="550"/>
        <end position="567"/>
    </location>
</feature>
<dbReference type="PROSITE" id="PS00211">
    <property type="entry name" value="ABC_TRANSPORTER_1"/>
    <property type="match status" value="2"/>
</dbReference>
<evidence type="ECO:0000256" key="11">
    <source>
        <dbReference type="SAM" id="Phobius"/>
    </source>
</evidence>
<feature type="region of interest" description="Disordered" evidence="10">
    <location>
        <begin position="1"/>
        <end position="20"/>
    </location>
</feature>